<sequence length="429" mass="45468">MADSSAAGEHELVIIRRRHDDHGDGHHGGVWKIAYADFMTAMMAFFLVMWLINATDEKTKTSVASYFNPLKLADTTTNPKGIRDPKRVDGGGRLEGGSDTKPEAKQGDGGDIAGHGTEMPPPVPKEAPAPEHAAAAEQPARYSEEALFANPYAVLDEIAANAKTNGGIPDRQEVRAAGGGDQAGLKGGEAFRDPFDPASWPSPDGITFEPGAADPVVPAPVPPPPPPAAGVPGPAPAPLPAKTAEVASREPSGDPARPTEAVSAGPEGKAESAAESEAEAVRAELEGAIDPQRKGDVLPHVDVSASAEGTLINLSDDRAFGMFAIGSAEPRPEVIAIMEKIAAILESRTGRIVIRGHTDGRPFRSAEYDNWRLSTARAHMAQYMLVRGGLDEGRIERLEGYADRDLRNPADPEAAENRRIEILLRREAR</sequence>
<dbReference type="EMBL" id="SPKJ01000008">
    <property type="protein sequence ID" value="MYZ46969.1"/>
    <property type="molecule type" value="Genomic_DNA"/>
</dbReference>
<dbReference type="AlphaFoldDB" id="A0A964WSH3"/>
<dbReference type="Pfam" id="PF13677">
    <property type="entry name" value="MotB_plug"/>
    <property type="match status" value="1"/>
</dbReference>
<keyword evidence="6 7" id="KW-0472">Membrane</keyword>
<evidence type="ECO:0000259" key="10">
    <source>
        <dbReference type="PROSITE" id="PS51123"/>
    </source>
</evidence>
<dbReference type="NCBIfam" id="NF004651">
    <property type="entry name" value="PRK05996.1"/>
    <property type="match status" value="1"/>
</dbReference>
<evidence type="ECO:0000256" key="5">
    <source>
        <dbReference type="ARBA" id="ARBA00022989"/>
    </source>
</evidence>
<dbReference type="Proteomes" id="UP000773614">
    <property type="component" value="Unassembled WGS sequence"/>
</dbReference>
<feature type="region of interest" description="Disordered" evidence="8">
    <location>
        <begin position="164"/>
        <end position="196"/>
    </location>
</feature>
<dbReference type="InterPro" id="IPR036737">
    <property type="entry name" value="OmpA-like_sf"/>
</dbReference>
<evidence type="ECO:0000313" key="12">
    <source>
        <dbReference type="Proteomes" id="UP000773614"/>
    </source>
</evidence>
<dbReference type="PROSITE" id="PS51123">
    <property type="entry name" value="OMPA_2"/>
    <property type="match status" value="1"/>
</dbReference>
<comment type="similarity">
    <text evidence="2">Belongs to the MotB family.</text>
</comment>
<evidence type="ECO:0000256" key="1">
    <source>
        <dbReference type="ARBA" id="ARBA00004162"/>
    </source>
</evidence>
<dbReference type="InterPro" id="IPR050330">
    <property type="entry name" value="Bact_OuterMem_StrucFunc"/>
</dbReference>
<accession>A0A964WSH3</accession>
<name>A0A964WSH3_9HYPH</name>
<evidence type="ECO:0000256" key="3">
    <source>
        <dbReference type="ARBA" id="ARBA00022475"/>
    </source>
</evidence>
<dbReference type="Gene3D" id="3.30.1330.60">
    <property type="entry name" value="OmpA-like domain"/>
    <property type="match status" value="1"/>
</dbReference>
<evidence type="ECO:0000256" key="6">
    <source>
        <dbReference type="ARBA" id="ARBA00023136"/>
    </source>
</evidence>
<comment type="subcellular location">
    <subcellularLocation>
        <location evidence="1">Cell membrane</location>
        <topology evidence="1">Single-pass membrane protein</topology>
    </subcellularLocation>
</comment>
<dbReference type="GO" id="GO:0005886">
    <property type="term" value="C:plasma membrane"/>
    <property type="evidence" value="ECO:0007669"/>
    <property type="project" value="UniProtKB-SubCell"/>
</dbReference>
<dbReference type="SUPFAM" id="SSF103088">
    <property type="entry name" value="OmpA-like"/>
    <property type="match status" value="1"/>
</dbReference>
<evidence type="ECO:0000256" key="7">
    <source>
        <dbReference type="PROSITE-ProRule" id="PRU00473"/>
    </source>
</evidence>
<feature type="compositionally biased region" description="Low complexity" evidence="8">
    <location>
        <begin position="263"/>
        <end position="275"/>
    </location>
</feature>
<dbReference type="CDD" id="cd07185">
    <property type="entry name" value="OmpA_C-like"/>
    <property type="match status" value="1"/>
</dbReference>
<organism evidence="11 12">
    <name type="scientific">Propylenella binzhouense</name>
    <dbReference type="NCBI Taxonomy" id="2555902"/>
    <lineage>
        <taxon>Bacteria</taxon>
        <taxon>Pseudomonadati</taxon>
        <taxon>Pseudomonadota</taxon>
        <taxon>Alphaproteobacteria</taxon>
        <taxon>Hyphomicrobiales</taxon>
        <taxon>Propylenellaceae</taxon>
        <taxon>Propylenella</taxon>
    </lineage>
</organism>
<keyword evidence="12" id="KW-1185">Reference proteome</keyword>
<dbReference type="RefSeq" id="WP_161139316.1">
    <property type="nucleotide sequence ID" value="NZ_SPKJ01000008.1"/>
</dbReference>
<feature type="domain" description="OmpA-like" evidence="10">
    <location>
        <begin position="308"/>
        <end position="428"/>
    </location>
</feature>
<evidence type="ECO:0000256" key="8">
    <source>
        <dbReference type="SAM" id="MobiDB-lite"/>
    </source>
</evidence>
<feature type="compositionally biased region" description="Low complexity" evidence="8">
    <location>
        <begin position="130"/>
        <end position="140"/>
    </location>
</feature>
<reference evidence="11" key="1">
    <citation type="submission" date="2019-03" db="EMBL/GenBank/DDBJ databases">
        <title>Afifella sp. nov., isolated from activated sludge.</title>
        <authorList>
            <person name="Li Q."/>
            <person name="Liu Y."/>
        </authorList>
    </citation>
    <scope>NUCLEOTIDE SEQUENCE</scope>
    <source>
        <strain evidence="11">L72</strain>
    </source>
</reference>
<comment type="caution">
    <text evidence="11">The sequence shown here is derived from an EMBL/GenBank/DDBJ whole genome shotgun (WGS) entry which is preliminary data.</text>
</comment>
<gene>
    <name evidence="11" type="ORF">E4O86_04495</name>
</gene>
<evidence type="ECO:0000256" key="2">
    <source>
        <dbReference type="ARBA" id="ARBA00008914"/>
    </source>
</evidence>
<dbReference type="PANTHER" id="PTHR30329:SF21">
    <property type="entry name" value="LIPOPROTEIN YIAD-RELATED"/>
    <property type="match status" value="1"/>
</dbReference>
<feature type="compositionally biased region" description="Gly residues" evidence="8">
    <location>
        <begin position="177"/>
        <end position="187"/>
    </location>
</feature>
<keyword evidence="3" id="KW-1003">Cell membrane</keyword>
<feature type="region of interest" description="Disordered" evidence="8">
    <location>
        <begin position="74"/>
        <end position="140"/>
    </location>
</feature>
<keyword evidence="5 9" id="KW-1133">Transmembrane helix</keyword>
<dbReference type="InterPro" id="IPR006665">
    <property type="entry name" value="OmpA-like"/>
</dbReference>
<feature type="compositionally biased region" description="Basic and acidic residues" evidence="8">
    <location>
        <begin position="81"/>
        <end position="108"/>
    </location>
</feature>
<dbReference type="InterPro" id="IPR025713">
    <property type="entry name" value="MotB-like_N_dom"/>
</dbReference>
<dbReference type="PANTHER" id="PTHR30329">
    <property type="entry name" value="STATOR ELEMENT OF FLAGELLAR MOTOR COMPLEX"/>
    <property type="match status" value="1"/>
</dbReference>
<dbReference type="OrthoDB" id="7170686at2"/>
<evidence type="ECO:0000256" key="4">
    <source>
        <dbReference type="ARBA" id="ARBA00022692"/>
    </source>
</evidence>
<protein>
    <submittedName>
        <fullName evidence="11">MotB family protein</fullName>
    </submittedName>
</protein>
<evidence type="ECO:0000256" key="9">
    <source>
        <dbReference type="SAM" id="Phobius"/>
    </source>
</evidence>
<feature type="compositionally biased region" description="Pro residues" evidence="8">
    <location>
        <begin position="217"/>
        <end position="239"/>
    </location>
</feature>
<feature type="transmembrane region" description="Helical" evidence="9">
    <location>
        <begin position="33"/>
        <end position="52"/>
    </location>
</feature>
<feature type="region of interest" description="Disordered" evidence="8">
    <location>
        <begin position="208"/>
        <end position="281"/>
    </location>
</feature>
<dbReference type="Pfam" id="PF00691">
    <property type="entry name" value="OmpA"/>
    <property type="match status" value="1"/>
</dbReference>
<proteinExistence type="inferred from homology"/>
<evidence type="ECO:0000313" key="11">
    <source>
        <dbReference type="EMBL" id="MYZ46969.1"/>
    </source>
</evidence>
<keyword evidence="4 9" id="KW-0812">Transmembrane</keyword>